<reference evidence="10 11" key="1">
    <citation type="submission" date="2016-05" db="EMBL/GenBank/DDBJ databases">
        <title>Draft genome sequence of a porcine commensal Rothia nasimurium.</title>
        <authorList>
            <person name="Gaiser R.A."/>
            <person name="Van Baarlen P."/>
            <person name="Wells J.M."/>
        </authorList>
    </citation>
    <scope>NUCLEOTIDE SEQUENCE [LARGE SCALE GENOMIC DNA]</scope>
    <source>
        <strain evidence="10 11">PT-32</strain>
    </source>
</reference>
<dbReference type="SUPFAM" id="SSF51338">
    <property type="entry name" value="Composite domain of metallo-dependent hydrolases"/>
    <property type="match status" value="1"/>
</dbReference>
<keyword evidence="2 8" id="KW-0479">Metal-binding</keyword>
<evidence type="ECO:0000256" key="6">
    <source>
        <dbReference type="PIRSR" id="PIRSR038994-1"/>
    </source>
</evidence>
<dbReference type="GO" id="GO:0008448">
    <property type="term" value="F:N-acetylglucosamine-6-phosphate deacetylase activity"/>
    <property type="evidence" value="ECO:0007669"/>
    <property type="project" value="InterPro"/>
</dbReference>
<dbReference type="SUPFAM" id="SSF51556">
    <property type="entry name" value="Metallo-dependent hydrolases"/>
    <property type="match status" value="1"/>
</dbReference>
<dbReference type="GO" id="GO:0046872">
    <property type="term" value="F:metal ion binding"/>
    <property type="evidence" value="ECO:0007669"/>
    <property type="project" value="UniProtKB-KW"/>
</dbReference>
<comment type="cofactor">
    <cofactor evidence="8">
        <name>a divalent metal cation</name>
        <dbReference type="ChEBI" id="CHEBI:60240"/>
    </cofactor>
    <text evidence="8">Binds 1 divalent metal cation per subunit.</text>
</comment>
<dbReference type="Proteomes" id="UP000192359">
    <property type="component" value="Unassembled WGS sequence"/>
</dbReference>
<evidence type="ECO:0000313" key="10">
    <source>
        <dbReference type="EMBL" id="ORC16519.1"/>
    </source>
</evidence>
<evidence type="ECO:0000256" key="3">
    <source>
        <dbReference type="ARBA" id="ARBA00022801"/>
    </source>
</evidence>
<feature type="domain" description="Amidohydrolase-related" evidence="9">
    <location>
        <begin position="61"/>
        <end position="355"/>
    </location>
</feature>
<comment type="similarity">
    <text evidence="1 5">Belongs to the metallo-dependent hydrolases superfamily. NagA family.</text>
</comment>
<evidence type="ECO:0000256" key="1">
    <source>
        <dbReference type="ARBA" id="ARBA00010716"/>
    </source>
</evidence>
<dbReference type="InterPro" id="IPR003764">
    <property type="entry name" value="GlcNAc_6-P_deAcase"/>
</dbReference>
<sequence length="376" mass="38968">MSHTILFHSLTHLTPHAHPTIWVLTAGERLLAMGEGESWKEHVSGPQFSSAQVRDASGWVLAPGLTDIHCHGGGGTAFEDAPDVATALRVHGQAGTSALVASLVSNPLGQMQATMTSLLPLLDQQEPGQATLVGFHAEGPFISPAHKGAHALETLKPPTPDAVERLWEASEGRLLQITLAPETDPGLATLQRCVELGITVAVGHTDATYEQAKAAFDEGASLLTHAFNAMRPLHHRQPGPVAAAADSPHVTLELICDGVHVHGPMVRAAFALAPRRVALVTDAMAAAGCADGPYRLGSLAVEVQNSVARIKGTETIAGSTLTLARALKQAVAFGVPLAEAARAATSVPATALGLAEPAHSYALLGPDGSLQGVLRD</sequence>
<dbReference type="Pfam" id="PF01979">
    <property type="entry name" value="Amidohydro_1"/>
    <property type="match status" value="1"/>
</dbReference>
<dbReference type="InterPro" id="IPR006680">
    <property type="entry name" value="Amidohydro-rel"/>
</dbReference>
<keyword evidence="11" id="KW-1185">Reference proteome</keyword>
<feature type="binding site" evidence="7">
    <location>
        <position position="236"/>
    </location>
    <ligand>
        <name>substrate</name>
    </ligand>
</feature>
<dbReference type="InterPro" id="IPR011059">
    <property type="entry name" value="Metal-dep_hydrolase_composite"/>
</dbReference>
<gene>
    <name evidence="10" type="ORF">A7979_04175</name>
</gene>
<dbReference type="GO" id="GO:0006046">
    <property type="term" value="P:N-acetylglucosamine catabolic process"/>
    <property type="evidence" value="ECO:0007669"/>
    <property type="project" value="TreeGrafter"/>
</dbReference>
<dbReference type="EMBL" id="LXWF01000040">
    <property type="protein sequence ID" value="ORC16519.1"/>
    <property type="molecule type" value="Genomic_DNA"/>
</dbReference>
<feature type="binding site" evidence="8">
    <location>
        <position position="204"/>
    </location>
    <ligand>
        <name>Zn(2+)</name>
        <dbReference type="ChEBI" id="CHEBI:29105"/>
    </ligand>
</feature>
<protein>
    <recommendedName>
        <fullName evidence="9">Amidohydrolase-related domain-containing protein</fullName>
    </recommendedName>
</protein>
<feature type="binding site" evidence="7">
    <location>
        <position position="260"/>
    </location>
    <ligand>
        <name>substrate</name>
    </ligand>
</feature>
<evidence type="ECO:0000256" key="2">
    <source>
        <dbReference type="ARBA" id="ARBA00022723"/>
    </source>
</evidence>
<accession>A0A1Y1RQ13</accession>
<feature type="binding site" evidence="7">
    <location>
        <position position="149"/>
    </location>
    <ligand>
        <name>substrate</name>
    </ligand>
</feature>
<dbReference type="RefSeq" id="WP_180377865.1">
    <property type="nucleotide sequence ID" value="NZ_LXWF01000040.1"/>
</dbReference>
<evidence type="ECO:0000256" key="5">
    <source>
        <dbReference type="PIRNR" id="PIRNR038994"/>
    </source>
</evidence>
<organism evidence="10 11">
    <name type="scientific">Rothia nasimurium</name>
    <dbReference type="NCBI Taxonomy" id="85336"/>
    <lineage>
        <taxon>Bacteria</taxon>
        <taxon>Bacillati</taxon>
        <taxon>Actinomycetota</taxon>
        <taxon>Actinomycetes</taxon>
        <taxon>Micrococcales</taxon>
        <taxon>Micrococcaceae</taxon>
        <taxon>Rothia</taxon>
    </lineage>
</organism>
<dbReference type="InterPro" id="IPR032466">
    <property type="entry name" value="Metal_Hydrolase"/>
</dbReference>
<proteinExistence type="inferred from homology"/>
<evidence type="ECO:0000259" key="9">
    <source>
        <dbReference type="Pfam" id="PF01979"/>
    </source>
</evidence>
<feature type="binding site" evidence="7">
    <location>
        <begin position="316"/>
        <end position="318"/>
    </location>
    <ligand>
        <name>substrate</name>
    </ligand>
</feature>
<name>A0A1Y1RQ13_9MICC</name>
<keyword evidence="4 5" id="KW-0119">Carbohydrate metabolism</keyword>
<evidence type="ECO:0000256" key="4">
    <source>
        <dbReference type="ARBA" id="ARBA00023277"/>
    </source>
</evidence>
<evidence type="ECO:0000256" key="8">
    <source>
        <dbReference type="PIRSR" id="PIRSR038994-3"/>
    </source>
</evidence>
<dbReference type="Gene3D" id="3.20.20.140">
    <property type="entry name" value="Metal-dependent hydrolases"/>
    <property type="match status" value="1"/>
</dbReference>
<dbReference type="PANTHER" id="PTHR11113">
    <property type="entry name" value="N-ACETYLGLUCOSAMINE-6-PHOSPHATE DEACETYLASE"/>
    <property type="match status" value="1"/>
</dbReference>
<feature type="active site" description="Proton donor/acceptor" evidence="6">
    <location>
        <position position="282"/>
    </location>
</feature>
<evidence type="ECO:0000256" key="7">
    <source>
        <dbReference type="PIRSR" id="PIRSR038994-2"/>
    </source>
</evidence>
<dbReference type="Gene3D" id="2.30.40.10">
    <property type="entry name" value="Urease, subunit C, domain 1"/>
    <property type="match status" value="1"/>
</dbReference>
<dbReference type="PIRSF" id="PIRSF038994">
    <property type="entry name" value="NagA"/>
    <property type="match status" value="1"/>
</dbReference>
<feature type="binding site" evidence="7">
    <location>
        <begin position="228"/>
        <end position="229"/>
    </location>
    <ligand>
        <name>substrate</name>
    </ligand>
</feature>
<dbReference type="AlphaFoldDB" id="A0A1Y1RQ13"/>
<evidence type="ECO:0000313" key="11">
    <source>
        <dbReference type="Proteomes" id="UP000192359"/>
    </source>
</evidence>
<keyword evidence="3 5" id="KW-0378">Hydrolase</keyword>
<feature type="binding site" evidence="8">
    <location>
        <position position="138"/>
    </location>
    <ligand>
        <name>Zn(2+)</name>
        <dbReference type="ChEBI" id="CHEBI:29105"/>
    </ligand>
</feature>
<feature type="binding site" evidence="8">
    <location>
        <position position="225"/>
    </location>
    <ligand>
        <name>Zn(2+)</name>
        <dbReference type="ChEBI" id="CHEBI:29105"/>
    </ligand>
</feature>
<dbReference type="PANTHER" id="PTHR11113:SF14">
    <property type="entry name" value="N-ACETYLGLUCOSAMINE-6-PHOSPHATE DEACETYLASE"/>
    <property type="match status" value="1"/>
</dbReference>
<comment type="caution">
    <text evidence="10">The sequence shown here is derived from an EMBL/GenBank/DDBJ whole genome shotgun (WGS) entry which is preliminary data.</text>
</comment>